<reference evidence="1 2" key="1">
    <citation type="submission" date="2013-11" db="EMBL/GenBank/DDBJ databases">
        <title>Draft genome of the bovine lungworm Dictyocaulus viviparus.</title>
        <authorList>
            <person name="Mitreva M."/>
        </authorList>
    </citation>
    <scope>NUCLEOTIDE SEQUENCE [LARGE SCALE GENOMIC DNA]</scope>
    <source>
        <strain evidence="1 2">HannoverDv2000</strain>
    </source>
</reference>
<name>A0A0D8X8B6_DICVI</name>
<keyword evidence="2" id="KW-1185">Reference proteome</keyword>
<dbReference type="Proteomes" id="UP000053766">
    <property type="component" value="Unassembled WGS sequence"/>
</dbReference>
<accession>A0A0D8X8B6</accession>
<evidence type="ECO:0000313" key="1">
    <source>
        <dbReference type="EMBL" id="KJH40783.1"/>
    </source>
</evidence>
<dbReference type="EMBL" id="KN717015">
    <property type="protein sequence ID" value="KJH40783.1"/>
    <property type="molecule type" value="Genomic_DNA"/>
</dbReference>
<reference evidence="2" key="2">
    <citation type="journal article" date="2016" name="Sci. Rep.">
        <title>Dictyocaulus viviparus genome, variome and transcriptome elucidate lungworm biology and support future intervention.</title>
        <authorList>
            <person name="McNulty S.N."/>
            <person name="Strube C."/>
            <person name="Rosa B.A."/>
            <person name="Martin J.C."/>
            <person name="Tyagi R."/>
            <person name="Choi Y.J."/>
            <person name="Wang Q."/>
            <person name="Hallsworth Pepin K."/>
            <person name="Zhang X."/>
            <person name="Ozersky P."/>
            <person name="Wilson R.K."/>
            <person name="Sternberg P.W."/>
            <person name="Gasser R.B."/>
            <person name="Mitreva M."/>
        </authorList>
    </citation>
    <scope>NUCLEOTIDE SEQUENCE [LARGE SCALE GENOMIC DNA]</scope>
    <source>
        <strain evidence="2">HannoverDv2000</strain>
    </source>
</reference>
<organism evidence="1 2">
    <name type="scientific">Dictyocaulus viviparus</name>
    <name type="common">Bovine lungworm</name>
    <dbReference type="NCBI Taxonomy" id="29172"/>
    <lineage>
        <taxon>Eukaryota</taxon>
        <taxon>Metazoa</taxon>
        <taxon>Ecdysozoa</taxon>
        <taxon>Nematoda</taxon>
        <taxon>Chromadorea</taxon>
        <taxon>Rhabditida</taxon>
        <taxon>Rhabditina</taxon>
        <taxon>Rhabditomorpha</taxon>
        <taxon>Strongyloidea</taxon>
        <taxon>Metastrongylidae</taxon>
        <taxon>Dictyocaulus</taxon>
    </lineage>
</organism>
<dbReference type="OrthoDB" id="10651481at2759"/>
<dbReference type="AlphaFoldDB" id="A0A0D8X8B6"/>
<evidence type="ECO:0000313" key="2">
    <source>
        <dbReference type="Proteomes" id="UP000053766"/>
    </source>
</evidence>
<dbReference type="STRING" id="29172.A0A0D8X8B6"/>
<proteinExistence type="predicted"/>
<sequence>MNEKCEQKYNVRAEDITCANVSEVIHRLCHEYLSNGNNASILYYRGDDADERYRSVNHVIQDDVLEEMRSRYGPDWLNRAGFYNMEHVRGFVGHMITLVFKEYMQRQEEAEQFEQRINRAFKQQLEQNMRRMSQMYSSSYLRCGMQYLHAMNAGDGMPVIPPQGNSFMGTPPTPPFMGAWPNTPFMCGQTSPPFMGRQPIPSLMGGQPIPPFMGGQQTPPFMGGQQTSPFMGGQQTPPFMGVQQTPPFMGGQQTPPFMGGQQTPPFMGGQQTPPFMGAQPIPVFIYAPLIPSYMGAATNHPFMGGQFNLIFQPSVRICHDHHLPDCPQCLDEPAQQPLDPQWRMP</sequence>
<protein>
    <submittedName>
        <fullName evidence="1">Uncharacterized protein</fullName>
    </submittedName>
</protein>
<gene>
    <name evidence="1" type="ORF">DICVIV_13254</name>
</gene>